<dbReference type="PANTHER" id="PTHR12147">
    <property type="entry name" value="METALLOPEPTIDASE M28 FAMILY MEMBER"/>
    <property type="match status" value="1"/>
</dbReference>
<dbReference type="InterPro" id="IPR045175">
    <property type="entry name" value="M28_fam"/>
</dbReference>
<dbReference type="CDD" id="cd03876">
    <property type="entry name" value="M28_SGAP_like"/>
    <property type="match status" value="1"/>
</dbReference>
<dbReference type="KEGG" id="pmy:Pmen_3548"/>
<keyword evidence="4" id="KW-0479">Metal-binding</keyword>
<evidence type="ECO:0000256" key="2">
    <source>
        <dbReference type="ARBA" id="ARBA00022438"/>
    </source>
</evidence>
<dbReference type="InterPro" id="IPR007484">
    <property type="entry name" value="Peptidase_M28"/>
</dbReference>
<keyword evidence="7" id="KW-0862">Zinc</keyword>
<dbReference type="SUPFAM" id="SSF52025">
    <property type="entry name" value="PA domain"/>
    <property type="match status" value="1"/>
</dbReference>
<feature type="domain" description="PA" evidence="9">
    <location>
        <begin position="179"/>
        <end position="275"/>
    </location>
</feature>
<dbReference type="InterPro" id="IPR046450">
    <property type="entry name" value="PA_dom_sf"/>
</dbReference>
<dbReference type="STRING" id="399739.Pmen_3548"/>
<dbReference type="GO" id="GO:0004177">
    <property type="term" value="F:aminopeptidase activity"/>
    <property type="evidence" value="ECO:0007669"/>
    <property type="project" value="UniProtKB-KW"/>
</dbReference>
<evidence type="ECO:0000256" key="7">
    <source>
        <dbReference type="ARBA" id="ARBA00022833"/>
    </source>
</evidence>
<dbReference type="EC" id="3.4.11.15" evidence="11"/>
<dbReference type="InterPro" id="IPR041756">
    <property type="entry name" value="M28_SGAP-like"/>
</dbReference>
<dbReference type="Pfam" id="PF04389">
    <property type="entry name" value="Peptidase_M28"/>
    <property type="match status" value="1"/>
</dbReference>
<organism evidence="11">
    <name type="scientific">Ectopseudomonas mendocina (strain ymp)</name>
    <name type="common">Pseudomonas mendocina</name>
    <dbReference type="NCBI Taxonomy" id="399739"/>
    <lineage>
        <taxon>Bacteria</taxon>
        <taxon>Pseudomonadati</taxon>
        <taxon>Pseudomonadota</taxon>
        <taxon>Gammaproteobacteria</taxon>
        <taxon>Pseudomonadales</taxon>
        <taxon>Pseudomonadaceae</taxon>
        <taxon>Ectopseudomonas</taxon>
    </lineage>
</organism>
<dbReference type="GO" id="GO:0046872">
    <property type="term" value="F:metal ion binding"/>
    <property type="evidence" value="ECO:0007669"/>
    <property type="project" value="UniProtKB-KW"/>
</dbReference>
<evidence type="ECO:0000256" key="8">
    <source>
        <dbReference type="SAM" id="SignalP"/>
    </source>
</evidence>
<evidence type="ECO:0000256" key="1">
    <source>
        <dbReference type="ARBA" id="ARBA00005957"/>
    </source>
</evidence>
<evidence type="ECO:0000313" key="11">
    <source>
        <dbReference type="EMBL" id="ABP86296.1"/>
    </source>
</evidence>
<keyword evidence="5 8" id="KW-0732">Signal</keyword>
<dbReference type="GO" id="GO:0008235">
    <property type="term" value="F:metalloexopeptidase activity"/>
    <property type="evidence" value="ECO:0007669"/>
    <property type="project" value="InterPro"/>
</dbReference>
<comment type="similarity">
    <text evidence="1">Belongs to the peptidase M28 family. M28A subfamily.</text>
</comment>
<accession>A4XY80</accession>
<dbReference type="HOGENOM" id="CLU_024336_0_2_6"/>
<gene>
    <name evidence="11" type="ordered locus">Pmen_3548</name>
</gene>
<evidence type="ECO:0000256" key="6">
    <source>
        <dbReference type="ARBA" id="ARBA00022801"/>
    </source>
</evidence>
<evidence type="ECO:0000256" key="3">
    <source>
        <dbReference type="ARBA" id="ARBA00022670"/>
    </source>
</evidence>
<feature type="signal peptide" evidence="8">
    <location>
        <begin position="1"/>
        <end position="44"/>
    </location>
</feature>
<protein>
    <submittedName>
        <fullName evidence="11">Aminopeptidase Y</fullName>
        <ecNumber evidence="11">3.4.11.15</ecNumber>
    </submittedName>
</protein>
<dbReference type="InterPro" id="IPR003137">
    <property type="entry name" value="PA_domain"/>
</dbReference>
<dbReference type="eggNOG" id="COG2234">
    <property type="taxonomic scope" value="Bacteria"/>
</dbReference>
<feature type="chain" id="PRO_5002676032" evidence="8">
    <location>
        <begin position="45"/>
        <end position="555"/>
    </location>
</feature>
<evidence type="ECO:0000256" key="5">
    <source>
        <dbReference type="ARBA" id="ARBA00022729"/>
    </source>
</evidence>
<sequence length="555" mass="59651">MAPQALPPFSISRYGLEDYMRNKTNNRRLLGAALLAAISGQATAAKGLDVTELFDQFWSPTRLGPAECRSGVLSATPLLLPRCMQAANSMTHLQMFNDIALANGGNRAAGLSGYERSLDYVQATLESAGYKVTRQAFPFSAFYPQGPGVLQSLAPTPAQFEWEVDFTYLSQTDAGDVSAPVAAVDIALGEGNQSSSGCEAEDFAAFPAGSIALLQRGTCNFQIKAENAAAAGAVGVVIFNQGDSEDRKGLLNATLGDAYSGGIPVLFTTYDVGVSLAQTAEQQVRMVTDVVRERTQTHNLVAESKRGNAGNVVMLGAHLDSVFEGAGINDNGSGSAALLELAVQMAKAKPKNKLRFAWWGAEESGLVGSTYYVNQLPDEEKAKIKAYLNFDMIASPNFAYFIYDGDGSDFGLQGPPGSAALERLFGEYYRLRGLPFEGDEISFRSDYAQFFLDGIAFGGLFTGAEVVKSEEQASRYGGTAGEAFDPCYHEACDDLNNVDLRALEVNGDAMAFVASWLSLSTKIVDDEIAASRDSRMMMRSAQAYDITHWGKHWVK</sequence>
<dbReference type="Pfam" id="PF02225">
    <property type="entry name" value="PA"/>
    <property type="match status" value="1"/>
</dbReference>
<name>A4XY80_ECTM1</name>
<dbReference type="SUPFAM" id="SSF53187">
    <property type="entry name" value="Zn-dependent exopeptidases"/>
    <property type="match status" value="1"/>
</dbReference>
<keyword evidence="2 11" id="KW-0031">Aminopeptidase</keyword>
<dbReference type="PANTHER" id="PTHR12147:SF26">
    <property type="entry name" value="PEPTIDASE M28 DOMAIN-CONTAINING PROTEIN"/>
    <property type="match status" value="1"/>
</dbReference>
<dbReference type="Gene3D" id="3.40.630.10">
    <property type="entry name" value="Zn peptidases"/>
    <property type="match status" value="1"/>
</dbReference>
<evidence type="ECO:0000259" key="10">
    <source>
        <dbReference type="Pfam" id="PF04389"/>
    </source>
</evidence>
<evidence type="ECO:0000259" key="9">
    <source>
        <dbReference type="Pfam" id="PF02225"/>
    </source>
</evidence>
<keyword evidence="3" id="KW-0645">Protease</keyword>
<reference evidence="11" key="1">
    <citation type="submission" date="2007-04" db="EMBL/GenBank/DDBJ databases">
        <title>Complete sequence of Pseudomonas mendocina ymp.</title>
        <authorList>
            <consortium name="US DOE Joint Genome Institute"/>
            <person name="Copeland A."/>
            <person name="Lucas S."/>
            <person name="Lapidus A."/>
            <person name="Barry K."/>
            <person name="Glavina del Rio T."/>
            <person name="Dalin E."/>
            <person name="Tice H."/>
            <person name="Pitluck S."/>
            <person name="Kiss H."/>
            <person name="Brettin T."/>
            <person name="Detter J.C."/>
            <person name="Bruce D."/>
            <person name="Han C."/>
            <person name="Schmutz J."/>
            <person name="Larimer F."/>
            <person name="Land M."/>
            <person name="Hauser L."/>
            <person name="Kyrpides N."/>
            <person name="Mikhailova N."/>
            <person name="Hersman L."/>
            <person name="Dubois J."/>
            <person name="Maurice P."/>
            <person name="Richardson P."/>
        </authorList>
    </citation>
    <scope>NUCLEOTIDE SEQUENCE [LARGE SCALE GENOMIC DNA]</scope>
    <source>
        <strain evidence="11">Ymp</strain>
    </source>
</reference>
<feature type="domain" description="Peptidase M28" evidence="10">
    <location>
        <begin position="299"/>
        <end position="511"/>
    </location>
</feature>
<proteinExistence type="inferred from homology"/>
<dbReference type="GO" id="GO:0006508">
    <property type="term" value="P:proteolysis"/>
    <property type="evidence" value="ECO:0007669"/>
    <property type="project" value="UniProtKB-KW"/>
</dbReference>
<dbReference type="EMBL" id="CP000680">
    <property type="protein sequence ID" value="ABP86296.1"/>
    <property type="molecule type" value="Genomic_DNA"/>
</dbReference>
<keyword evidence="6 11" id="KW-0378">Hydrolase</keyword>
<evidence type="ECO:0000256" key="4">
    <source>
        <dbReference type="ARBA" id="ARBA00022723"/>
    </source>
</evidence>
<dbReference type="Gene3D" id="3.50.30.30">
    <property type="match status" value="1"/>
</dbReference>
<dbReference type="AlphaFoldDB" id="A4XY80"/>